<dbReference type="EMBL" id="CAEZWI010000001">
    <property type="protein sequence ID" value="CAB4642619.1"/>
    <property type="molecule type" value="Genomic_DNA"/>
</dbReference>
<dbReference type="InterPro" id="IPR049252">
    <property type="entry name" value="DUF6885"/>
</dbReference>
<name>A0A6J6K458_9ZZZZ</name>
<evidence type="ECO:0000313" key="2">
    <source>
        <dbReference type="EMBL" id="CAB4642619.1"/>
    </source>
</evidence>
<organism evidence="2">
    <name type="scientific">freshwater metagenome</name>
    <dbReference type="NCBI Taxonomy" id="449393"/>
    <lineage>
        <taxon>unclassified sequences</taxon>
        <taxon>metagenomes</taxon>
        <taxon>ecological metagenomes</taxon>
    </lineage>
</organism>
<protein>
    <submittedName>
        <fullName evidence="2">Unannotated protein</fullName>
    </submittedName>
</protein>
<proteinExistence type="predicted"/>
<dbReference type="Pfam" id="PF21819">
    <property type="entry name" value="DUF6885"/>
    <property type="match status" value="1"/>
</dbReference>
<accession>A0A6J6K458</accession>
<gene>
    <name evidence="1" type="ORF">UFOPK2171_00146</name>
    <name evidence="2" type="ORF">UFOPK2237_00013</name>
</gene>
<reference evidence="2" key="1">
    <citation type="submission" date="2020-05" db="EMBL/GenBank/DDBJ databases">
        <authorList>
            <person name="Chiriac C."/>
            <person name="Salcher M."/>
            <person name="Ghai R."/>
            <person name="Kavagutti S V."/>
        </authorList>
    </citation>
    <scope>NUCLEOTIDE SEQUENCE</scope>
</reference>
<sequence length="270" mass="29492">MSQYTIQMLPGSELLLAEHASEMPQKNELCGAFWITLALRALASVKVEQDHVGLAAGSILSKIQTNESLPPNDAGRSDYILELPRIDDSNITGTSPEGLLVATNELADSKLVAIPLRGEWTAEIIENLLEALVDLNQPALLIANSATRFLWGGKSEPATAFGFLSGHKVQEPPADWNVGHYIGIMGWAQGGKNKLAICADTYRSIGWEGMHFQPLDRIADSLRRDDSEFSGGVFIVINPSHEGIIRNLTANLKLTCQLWDNGTPYIKTEE</sequence>
<evidence type="ECO:0000313" key="1">
    <source>
        <dbReference type="EMBL" id="CAB4642100.1"/>
    </source>
</evidence>
<dbReference type="AlphaFoldDB" id="A0A6J6K458"/>
<dbReference type="EMBL" id="CAEZWD010000008">
    <property type="protein sequence ID" value="CAB4642100.1"/>
    <property type="molecule type" value="Genomic_DNA"/>
</dbReference>